<reference evidence="2" key="2">
    <citation type="journal article" date="2015" name="Fish Shellfish Immunol.">
        <title>Early steps in the European eel (Anguilla anguilla)-Vibrio vulnificus interaction in the gills: Role of the RtxA13 toxin.</title>
        <authorList>
            <person name="Callol A."/>
            <person name="Pajuelo D."/>
            <person name="Ebbesson L."/>
            <person name="Teles M."/>
            <person name="MacKenzie S."/>
            <person name="Amaro C."/>
        </authorList>
    </citation>
    <scope>NUCLEOTIDE SEQUENCE</scope>
</reference>
<dbReference type="EMBL" id="GBXM01052612">
    <property type="protein sequence ID" value="JAH55965.1"/>
    <property type="molecule type" value="Transcribed_RNA"/>
</dbReference>
<name>A0A0E9TST9_ANGAN</name>
<protein>
    <submittedName>
        <fullName evidence="2">Uncharacterized protein</fullName>
    </submittedName>
</protein>
<evidence type="ECO:0000313" key="2">
    <source>
        <dbReference type="EMBL" id="JAH55965.1"/>
    </source>
</evidence>
<reference evidence="2" key="1">
    <citation type="submission" date="2014-11" db="EMBL/GenBank/DDBJ databases">
        <authorList>
            <person name="Amaro Gonzalez C."/>
        </authorList>
    </citation>
    <scope>NUCLEOTIDE SEQUENCE</scope>
</reference>
<organism evidence="2">
    <name type="scientific">Anguilla anguilla</name>
    <name type="common">European freshwater eel</name>
    <name type="synonym">Muraena anguilla</name>
    <dbReference type="NCBI Taxonomy" id="7936"/>
    <lineage>
        <taxon>Eukaryota</taxon>
        <taxon>Metazoa</taxon>
        <taxon>Chordata</taxon>
        <taxon>Craniata</taxon>
        <taxon>Vertebrata</taxon>
        <taxon>Euteleostomi</taxon>
        <taxon>Actinopterygii</taxon>
        <taxon>Neopterygii</taxon>
        <taxon>Teleostei</taxon>
        <taxon>Anguilliformes</taxon>
        <taxon>Anguillidae</taxon>
        <taxon>Anguilla</taxon>
    </lineage>
</organism>
<feature type="compositionally biased region" description="Basic residues" evidence="1">
    <location>
        <begin position="1"/>
        <end position="10"/>
    </location>
</feature>
<sequence>MDRIRRHRSTRERETVCTSRMKHTEAGSIFQR</sequence>
<evidence type="ECO:0000256" key="1">
    <source>
        <dbReference type="SAM" id="MobiDB-lite"/>
    </source>
</evidence>
<dbReference type="AlphaFoldDB" id="A0A0E9TST9"/>
<proteinExistence type="predicted"/>
<feature type="region of interest" description="Disordered" evidence="1">
    <location>
        <begin position="1"/>
        <end position="32"/>
    </location>
</feature>
<accession>A0A0E9TST9</accession>